<dbReference type="Pfam" id="PF09339">
    <property type="entry name" value="HTH_IclR"/>
    <property type="match status" value="1"/>
</dbReference>
<reference evidence="6" key="1">
    <citation type="submission" date="2020-11" db="EMBL/GenBank/DDBJ databases">
        <title>Nocardioides sp. CBS4Y-1, whole genome shotgun sequence.</title>
        <authorList>
            <person name="Tuo L."/>
        </authorList>
    </citation>
    <scope>NUCLEOTIDE SEQUENCE</scope>
    <source>
        <strain evidence="6">CBS4Y-1</strain>
    </source>
</reference>
<dbReference type="PROSITE" id="PS51077">
    <property type="entry name" value="HTH_ICLR"/>
    <property type="match status" value="1"/>
</dbReference>
<sequence length="248" mass="26660">MTAPHTVLGRAVSLLRTFSFEEPVLTLSELSRRTGLHKATAHRLCRELVEHRLLDRVPGGYRLSRGLFELGMRASTERTLTEVALPFLQDLYERTHETVHLGVREGSDVVYLLKIGGHRQARSPSRTGGRMPLHATAIGKMLLAHADPGDVASLLTGPLERVTAHTVTAPGILHRQLERALDEGVAFEHEESAPGLTCVAAPVTVGEDVVAAVSAAGPLGRFWPARHAVVVRAVAAAIGAALARRSTP</sequence>
<evidence type="ECO:0000313" key="6">
    <source>
        <dbReference type="EMBL" id="MBF4163100.1"/>
    </source>
</evidence>
<dbReference type="Pfam" id="PF01614">
    <property type="entry name" value="IclR_C"/>
    <property type="match status" value="1"/>
</dbReference>
<dbReference type="InterPro" id="IPR029016">
    <property type="entry name" value="GAF-like_dom_sf"/>
</dbReference>
<dbReference type="Gene3D" id="1.10.10.10">
    <property type="entry name" value="Winged helix-like DNA-binding domain superfamily/Winged helix DNA-binding domain"/>
    <property type="match status" value="1"/>
</dbReference>
<gene>
    <name evidence="6" type="ORF">ISG29_15500</name>
</gene>
<dbReference type="GO" id="GO:0003677">
    <property type="term" value="F:DNA binding"/>
    <property type="evidence" value="ECO:0007669"/>
    <property type="project" value="UniProtKB-KW"/>
</dbReference>
<dbReference type="PANTHER" id="PTHR30136:SF24">
    <property type="entry name" value="HTH-TYPE TRANSCRIPTIONAL REPRESSOR ALLR"/>
    <property type="match status" value="1"/>
</dbReference>
<dbReference type="Proteomes" id="UP000656804">
    <property type="component" value="Unassembled WGS sequence"/>
</dbReference>
<evidence type="ECO:0000256" key="2">
    <source>
        <dbReference type="ARBA" id="ARBA00023125"/>
    </source>
</evidence>
<dbReference type="SMART" id="SM00346">
    <property type="entry name" value="HTH_ICLR"/>
    <property type="match status" value="1"/>
</dbReference>
<keyword evidence="2" id="KW-0238">DNA-binding</keyword>
<dbReference type="PANTHER" id="PTHR30136">
    <property type="entry name" value="HELIX-TURN-HELIX TRANSCRIPTIONAL REGULATOR, ICLR FAMILY"/>
    <property type="match status" value="1"/>
</dbReference>
<name>A0A930Y765_9ACTN</name>
<dbReference type="InterPro" id="IPR014757">
    <property type="entry name" value="Tscrpt_reg_IclR_C"/>
</dbReference>
<dbReference type="InterPro" id="IPR050707">
    <property type="entry name" value="HTH_MetabolicPath_Reg"/>
</dbReference>
<dbReference type="AlphaFoldDB" id="A0A930Y765"/>
<dbReference type="GO" id="GO:0003700">
    <property type="term" value="F:DNA-binding transcription factor activity"/>
    <property type="evidence" value="ECO:0007669"/>
    <property type="project" value="TreeGrafter"/>
</dbReference>
<dbReference type="SUPFAM" id="SSF46785">
    <property type="entry name" value="Winged helix' DNA-binding domain"/>
    <property type="match status" value="1"/>
</dbReference>
<keyword evidence="1" id="KW-0805">Transcription regulation</keyword>
<evidence type="ECO:0000313" key="7">
    <source>
        <dbReference type="Proteomes" id="UP000656804"/>
    </source>
</evidence>
<keyword evidence="3" id="KW-0804">Transcription</keyword>
<dbReference type="Gene3D" id="3.30.450.40">
    <property type="match status" value="1"/>
</dbReference>
<dbReference type="GO" id="GO:0045892">
    <property type="term" value="P:negative regulation of DNA-templated transcription"/>
    <property type="evidence" value="ECO:0007669"/>
    <property type="project" value="TreeGrafter"/>
</dbReference>
<dbReference type="RefSeq" id="WP_194504357.1">
    <property type="nucleotide sequence ID" value="NZ_JADIVZ010000009.1"/>
</dbReference>
<feature type="domain" description="HTH iclR-type" evidence="4">
    <location>
        <begin position="5"/>
        <end position="72"/>
    </location>
</feature>
<organism evidence="6 7">
    <name type="scientific">Nocardioides acrostichi</name>
    <dbReference type="NCBI Taxonomy" id="2784339"/>
    <lineage>
        <taxon>Bacteria</taxon>
        <taxon>Bacillati</taxon>
        <taxon>Actinomycetota</taxon>
        <taxon>Actinomycetes</taxon>
        <taxon>Propionibacteriales</taxon>
        <taxon>Nocardioidaceae</taxon>
        <taxon>Nocardioides</taxon>
    </lineage>
</organism>
<proteinExistence type="predicted"/>
<accession>A0A930Y765</accession>
<dbReference type="PROSITE" id="PS51078">
    <property type="entry name" value="ICLR_ED"/>
    <property type="match status" value="1"/>
</dbReference>
<evidence type="ECO:0000256" key="3">
    <source>
        <dbReference type="ARBA" id="ARBA00023163"/>
    </source>
</evidence>
<dbReference type="InterPro" id="IPR036388">
    <property type="entry name" value="WH-like_DNA-bd_sf"/>
</dbReference>
<dbReference type="EMBL" id="JADIVZ010000009">
    <property type="protein sequence ID" value="MBF4163100.1"/>
    <property type="molecule type" value="Genomic_DNA"/>
</dbReference>
<comment type="caution">
    <text evidence="6">The sequence shown here is derived from an EMBL/GenBank/DDBJ whole genome shotgun (WGS) entry which is preliminary data.</text>
</comment>
<dbReference type="SUPFAM" id="SSF55781">
    <property type="entry name" value="GAF domain-like"/>
    <property type="match status" value="1"/>
</dbReference>
<dbReference type="InterPro" id="IPR036390">
    <property type="entry name" value="WH_DNA-bd_sf"/>
</dbReference>
<evidence type="ECO:0000259" key="4">
    <source>
        <dbReference type="PROSITE" id="PS51077"/>
    </source>
</evidence>
<protein>
    <submittedName>
        <fullName evidence="6">IclR family transcriptional regulator</fullName>
    </submittedName>
</protein>
<feature type="domain" description="IclR-ED" evidence="5">
    <location>
        <begin position="66"/>
        <end position="248"/>
    </location>
</feature>
<evidence type="ECO:0000259" key="5">
    <source>
        <dbReference type="PROSITE" id="PS51078"/>
    </source>
</evidence>
<keyword evidence="7" id="KW-1185">Reference proteome</keyword>
<dbReference type="InterPro" id="IPR005471">
    <property type="entry name" value="Tscrpt_reg_IclR_N"/>
</dbReference>
<evidence type="ECO:0000256" key="1">
    <source>
        <dbReference type="ARBA" id="ARBA00023015"/>
    </source>
</evidence>